<dbReference type="InterPro" id="IPR014710">
    <property type="entry name" value="RmlC-like_jellyroll"/>
</dbReference>
<dbReference type="Gene3D" id="2.60.120.10">
    <property type="entry name" value="Jelly Rolls"/>
    <property type="match status" value="1"/>
</dbReference>
<keyword evidence="2" id="KW-0238">DNA-binding</keyword>
<evidence type="ECO:0000256" key="2">
    <source>
        <dbReference type="ARBA" id="ARBA00023125"/>
    </source>
</evidence>
<dbReference type="SUPFAM" id="SSF51215">
    <property type="entry name" value="Regulatory protein AraC"/>
    <property type="match status" value="1"/>
</dbReference>
<dbReference type="InterPro" id="IPR018060">
    <property type="entry name" value="HTH_AraC"/>
</dbReference>
<keyword evidence="3" id="KW-0804">Transcription</keyword>
<sequence length="308" mass="36691">MDKHKNNISPKDGLPDSLKTFQGFDEFQIFTNLNEEEWRMPFEWHEQLEVFYVLSGRGQFYIDNKTYVFEPGDLFVIGNQELHKSQLVNNEPFEAKVLMFNRQLAETDPLQDEVNLLSLFEKREPGFSHCLRVNEPLKKKLEFGFSQLQEHYDHQNRYSSQKIKSLLQWILLEIKEGYEDNSPYSKMEDASHVHFKPVVSKAMEYIAQYYAEEITLDRIADFIGVNSSYLSRVFKQNSGFSVVEFITFKRIWRAKEMLLYTNQRITDIAHSVGFNNVTHFQWTFKKMFAMSPGQYRKSPRNYYHLEKY</sequence>
<dbReference type="RefSeq" id="WP_212982932.1">
    <property type="nucleotide sequence ID" value="NZ_BORU01000001.1"/>
</dbReference>
<dbReference type="EMBL" id="BORU01000001">
    <property type="protein sequence ID" value="GIO52657.1"/>
    <property type="molecule type" value="Genomic_DNA"/>
</dbReference>
<dbReference type="PANTHER" id="PTHR43280:SF2">
    <property type="entry name" value="HTH-TYPE TRANSCRIPTIONAL REGULATOR EXSA"/>
    <property type="match status" value="1"/>
</dbReference>
<accession>A0ABQ4L7U7</accession>
<evidence type="ECO:0000259" key="4">
    <source>
        <dbReference type="PROSITE" id="PS01124"/>
    </source>
</evidence>
<dbReference type="InterPro" id="IPR009057">
    <property type="entry name" value="Homeodomain-like_sf"/>
</dbReference>
<dbReference type="Pfam" id="PF02311">
    <property type="entry name" value="AraC_binding"/>
    <property type="match status" value="1"/>
</dbReference>
<gene>
    <name evidence="5" type="ORF">J21TS7_09750</name>
</gene>
<feature type="domain" description="HTH araC/xylS-type" evidence="4">
    <location>
        <begin position="200"/>
        <end position="298"/>
    </location>
</feature>
<dbReference type="InterPro" id="IPR020449">
    <property type="entry name" value="Tscrpt_reg_AraC-type_HTH"/>
</dbReference>
<dbReference type="PANTHER" id="PTHR43280">
    <property type="entry name" value="ARAC-FAMILY TRANSCRIPTIONAL REGULATOR"/>
    <property type="match status" value="1"/>
</dbReference>
<dbReference type="SMART" id="SM00342">
    <property type="entry name" value="HTH_ARAC"/>
    <property type="match status" value="1"/>
</dbReference>
<dbReference type="Gene3D" id="1.10.10.60">
    <property type="entry name" value="Homeodomain-like"/>
    <property type="match status" value="2"/>
</dbReference>
<name>A0ABQ4L7U7_9BACL</name>
<keyword evidence="1" id="KW-0805">Transcription regulation</keyword>
<dbReference type="InterPro" id="IPR003313">
    <property type="entry name" value="AraC-bd"/>
</dbReference>
<organism evidence="5 6">
    <name type="scientific">Paenibacillus cineris</name>
    <dbReference type="NCBI Taxonomy" id="237530"/>
    <lineage>
        <taxon>Bacteria</taxon>
        <taxon>Bacillati</taxon>
        <taxon>Bacillota</taxon>
        <taxon>Bacilli</taxon>
        <taxon>Bacillales</taxon>
        <taxon>Paenibacillaceae</taxon>
        <taxon>Paenibacillus</taxon>
    </lineage>
</organism>
<dbReference type="InterPro" id="IPR037923">
    <property type="entry name" value="HTH-like"/>
</dbReference>
<dbReference type="PROSITE" id="PS01124">
    <property type="entry name" value="HTH_ARAC_FAMILY_2"/>
    <property type="match status" value="1"/>
</dbReference>
<dbReference type="CDD" id="cd02208">
    <property type="entry name" value="cupin_RmlC-like"/>
    <property type="match status" value="1"/>
</dbReference>
<dbReference type="InterPro" id="IPR018062">
    <property type="entry name" value="HTH_AraC-typ_CS"/>
</dbReference>
<reference evidence="5 6" key="1">
    <citation type="submission" date="2021-03" db="EMBL/GenBank/DDBJ databases">
        <title>Antimicrobial resistance genes in bacteria isolated from Japanese honey, and their potential for conferring macrolide and lincosamide resistance in the American foulbrood pathogen Paenibacillus larvae.</title>
        <authorList>
            <person name="Okamoto M."/>
            <person name="Kumagai M."/>
            <person name="Kanamori H."/>
            <person name="Takamatsu D."/>
        </authorList>
    </citation>
    <scope>NUCLEOTIDE SEQUENCE [LARGE SCALE GENOMIC DNA]</scope>
    <source>
        <strain evidence="5 6">J21TS7</strain>
    </source>
</reference>
<dbReference type="PRINTS" id="PR00032">
    <property type="entry name" value="HTHARAC"/>
</dbReference>
<dbReference type="SUPFAM" id="SSF46689">
    <property type="entry name" value="Homeodomain-like"/>
    <property type="match status" value="2"/>
</dbReference>
<dbReference type="Proteomes" id="UP000676601">
    <property type="component" value="Unassembled WGS sequence"/>
</dbReference>
<proteinExistence type="predicted"/>
<dbReference type="PROSITE" id="PS00041">
    <property type="entry name" value="HTH_ARAC_FAMILY_1"/>
    <property type="match status" value="1"/>
</dbReference>
<evidence type="ECO:0000313" key="5">
    <source>
        <dbReference type="EMBL" id="GIO52657.1"/>
    </source>
</evidence>
<evidence type="ECO:0000256" key="3">
    <source>
        <dbReference type="ARBA" id="ARBA00023163"/>
    </source>
</evidence>
<dbReference type="Pfam" id="PF12833">
    <property type="entry name" value="HTH_18"/>
    <property type="match status" value="1"/>
</dbReference>
<evidence type="ECO:0000313" key="6">
    <source>
        <dbReference type="Proteomes" id="UP000676601"/>
    </source>
</evidence>
<protein>
    <submittedName>
        <fullName evidence="5">AraC family transcriptional regulator</fullName>
    </submittedName>
</protein>
<keyword evidence="6" id="KW-1185">Reference proteome</keyword>
<comment type="caution">
    <text evidence="5">The sequence shown here is derived from an EMBL/GenBank/DDBJ whole genome shotgun (WGS) entry which is preliminary data.</text>
</comment>
<evidence type="ECO:0000256" key="1">
    <source>
        <dbReference type="ARBA" id="ARBA00023015"/>
    </source>
</evidence>